<dbReference type="EMBL" id="FN563149">
    <property type="protein sequence ID" value="CBH47805.1"/>
    <property type="molecule type" value="Genomic_DNA"/>
</dbReference>
<evidence type="ECO:0000313" key="17">
    <source>
        <dbReference type="Proteomes" id="UP000006892"/>
    </source>
</evidence>
<dbReference type="InterPro" id="IPR042486">
    <property type="entry name" value="Arabino_trans_C_2"/>
</dbReference>
<feature type="region of interest" description="Disordered" evidence="11">
    <location>
        <begin position="808"/>
        <end position="829"/>
    </location>
</feature>
<organism evidence="16">
    <name type="scientific">Rhodococcus hoagii (strain 103S)</name>
    <name type="common">Rhodococcus equi</name>
    <dbReference type="NCBI Taxonomy" id="685727"/>
    <lineage>
        <taxon>Bacteria</taxon>
        <taxon>Bacillati</taxon>
        <taxon>Actinomycetota</taxon>
        <taxon>Actinomycetes</taxon>
        <taxon>Mycobacteriales</taxon>
        <taxon>Nocardiaceae</taxon>
        <taxon>Prescottella</taxon>
    </lineage>
</organism>
<evidence type="ECO:0000256" key="8">
    <source>
        <dbReference type="ARBA" id="ARBA00022989"/>
    </source>
</evidence>
<evidence type="ECO:0000256" key="5">
    <source>
        <dbReference type="ARBA" id="ARBA00022676"/>
    </source>
</evidence>
<keyword evidence="6" id="KW-0808">Transferase</keyword>
<dbReference type="Pfam" id="PF04602">
    <property type="entry name" value="Arabinose_trans"/>
    <property type="match status" value="1"/>
</dbReference>
<dbReference type="Gene3D" id="3.40.190.160">
    <property type="match status" value="1"/>
</dbReference>
<keyword evidence="10" id="KW-0961">Cell wall biogenesis/degradation</keyword>
<feature type="transmembrane region" description="Helical" evidence="12">
    <location>
        <begin position="624"/>
        <end position="646"/>
    </location>
</feature>
<proteinExistence type="inferred from homology"/>
<feature type="domain" description="Arabinosyltransferase C-terminal" evidence="14">
    <location>
        <begin position="719"/>
        <end position="1103"/>
    </location>
</feature>
<feature type="domain" description="Arabinosyltransferas concanavalin like" evidence="15">
    <location>
        <begin position="64"/>
        <end position="223"/>
    </location>
</feature>
<comment type="subcellular location">
    <subcellularLocation>
        <location evidence="2">Cell membrane</location>
        <topology evidence="2">Multi-pass membrane protein</topology>
    </subcellularLocation>
</comment>
<evidence type="ECO:0000259" key="15">
    <source>
        <dbReference type="Pfam" id="PF17689"/>
    </source>
</evidence>
<gene>
    <name evidence="16" type="ordered locus">REQ_17370</name>
</gene>
<feature type="domain" description="Arabinofuranosyltransferase central" evidence="13">
    <location>
        <begin position="227"/>
        <end position="687"/>
    </location>
</feature>
<feature type="transmembrane region" description="Helical" evidence="12">
    <location>
        <begin position="538"/>
        <end position="555"/>
    </location>
</feature>
<feature type="transmembrane region" description="Helical" evidence="12">
    <location>
        <begin position="666"/>
        <end position="686"/>
    </location>
</feature>
<comment type="function">
    <text evidence="1">Arabinosyl transferase responsible for the polymerization of arabinose into the arabinan of arabinogalactan.</text>
</comment>
<evidence type="ECO:0000256" key="4">
    <source>
        <dbReference type="ARBA" id="ARBA00022475"/>
    </source>
</evidence>
<feature type="transmembrane region" description="Helical" evidence="12">
    <location>
        <begin position="270"/>
        <end position="289"/>
    </location>
</feature>
<dbReference type="GO" id="GO:0071555">
    <property type="term" value="P:cell wall organization"/>
    <property type="evidence" value="ECO:0007669"/>
    <property type="project" value="UniProtKB-KW"/>
</dbReference>
<feature type="transmembrane region" description="Helical" evidence="12">
    <location>
        <begin position="346"/>
        <end position="367"/>
    </location>
</feature>
<evidence type="ECO:0000256" key="11">
    <source>
        <dbReference type="SAM" id="MobiDB-lite"/>
    </source>
</evidence>
<evidence type="ECO:0000259" key="13">
    <source>
        <dbReference type="Pfam" id="PF04602"/>
    </source>
</evidence>
<dbReference type="AlphaFoldDB" id="A0A3S5Y5J8"/>
<feature type="transmembrane region" description="Helical" evidence="12">
    <location>
        <begin position="567"/>
        <end position="585"/>
    </location>
</feature>
<evidence type="ECO:0000256" key="6">
    <source>
        <dbReference type="ARBA" id="ARBA00022679"/>
    </source>
</evidence>
<dbReference type="KEGG" id="req:REQ_17370"/>
<keyword evidence="7 12" id="KW-0812">Transmembrane</keyword>
<feature type="transmembrane region" description="Helical" evidence="12">
    <location>
        <begin position="379"/>
        <end position="395"/>
    </location>
</feature>
<feature type="transmembrane region" description="Helical" evidence="12">
    <location>
        <begin position="233"/>
        <end position="250"/>
    </location>
</feature>
<evidence type="ECO:0000256" key="7">
    <source>
        <dbReference type="ARBA" id="ARBA00022692"/>
    </source>
</evidence>
<dbReference type="InterPro" id="IPR027451">
    <property type="entry name" value="EmbABC_dom1"/>
</dbReference>
<evidence type="ECO:0000259" key="14">
    <source>
        <dbReference type="Pfam" id="PF14896"/>
    </source>
</evidence>
<keyword evidence="9 12" id="KW-0472">Membrane</keyword>
<dbReference type="GO" id="GO:0071766">
    <property type="term" value="P:Actinobacterium-type cell wall biogenesis"/>
    <property type="evidence" value="ECO:0007669"/>
    <property type="project" value="InterPro"/>
</dbReference>
<feature type="transmembrane region" description="Helical" evidence="12">
    <location>
        <begin position="472"/>
        <end position="492"/>
    </location>
</feature>
<keyword evidence="4" id="KW-1003">Cell membrane</keyword>
<dbReference type="Gene3D" id="2.60.120.610">
    <property type="entry name" value="arabinofuranosyltransferase like domain"/>
    <property type="match status" value="1"/>
</dbReference>
<comment type="similarity">
    <text evidence="3">Belongs to the emb family.</text>
</comment>
<evidence type="ECO:0000256" key="3">
    <source>
        <dbReference type="ARBA" id="ARBA00008195"/>
    </source>
</evidence>
<feature type="transmembrane region" description="Helical" evidence="12">
    <location>
        <begin position="698"/>
        <end position="717"/>
    </location>
</feature>
<keyword evidence="8 12" id="KW-1133">Transmembrane helix</keyword>
<keyword evidence="5" id="KW-0328">Glycosyltransferase</keyword>
<dbReference type="InterPro" id="IPR032731">
    <property type="entry name" value="Arabino_trans_C"/>
</dbReference>
<dbReference type="GO" id="GO:0005886">
    <property type="term" value="C:plasma membrane"/>
    <property type="evidence" value="ECO:0007669"/>
    <property type="project" value="UniProtKB-SubCell"/>
</dbReference>
<evidence type="ECO:0000256" key="2">
    <source>
        <dbReference type="ARBA" id="ARBA00004651"/>
    </source>
</evidence>
<dbReference type="InterPro" id="IPR007680">
    <property type="entry name" value="Arabino_trans_central"/>
</dbReference>
<feature type="region of interest" description="Disordered" evidence="11">
    <location>
        <begin position="1080"/>
        <end position="1107"/>
    </location>
</feature>
<name>A0A3S5Y5J8_RHOH1</name>
<dbReference type="Proteomes" id="UP001154400">
    <property type="component" value="Chromosome"/>
</dbReference>
<dbReference type="Gene3D" id="2.60.120.940">
    <property type="entry name" value="EmbC, C-terminal domain, subdomain 2"/>
    <property type="match status" value="1"/>
</dbReference>
<evidence type="ECO:0000256" key="10">
    <source>
        <dbReference type="ARBA" id="ARBA00023316"/>
    </source>
</evidence>
<evidence type="ECO:0000256" key="12">
    <source>
        <dbReference type="SAM" id="Phobius"/>
    </source>
</evidence>
<feature type="compositionally biased region" description="Low complexity" evidence="11">
    <location>
        <begin position="808"/>
        <end position="823"/>
    </location>
</feature>
<sequence>MPLPSLLVVDSMVGAEHASAKRAVREPGPARQGWWDVRRARLIAIVAGVLGVLSAVAVPLLPVNQEQSTLSWPQGGSTGSVEAPLVSYAPFTFDARIPCATAAGLGSGGALVATMPSGAPGAERYGLVAKTTAATESAPARLEVILRDRSLISTPLTELRGSECTINVSSTSERTTAAITGSGAADATKNVDGDVRPQMVGVFSDLDGSAPAGLQVSAELDTRFSTTPTATKMVAMIVAVLATLLALVALHRLDLTDGRRARRFLPARWWRVGSLDVVVIGTLVLWHFIGATTADDGYQYTMARSAQSSGYMSNYFRYFGVPETPFGTPYYYIFGLLDDIWSASPWVRLPALLAGIVTWLVLSREVVPRLGVAARTGRIALWTGALGFLAVWLPYNNGLRPEPIVAAGVLLTWCSVERAIATRRLLPAAVAILVAAATLSVGPSGIICFAALLAGLRPLLRIAIARARDVGYAALLLPILASGTVILVAIFADQTLAVVPAMQDAHVAGGPSEKWFSENLRYQWLLNDTADGSLSRRFGIFVMFLGLAVTVLAMLRKGGRIPGTSACPSRRIIGVVLGAVALMMFTPTKWTHHLGVFAGLAGALAVLTAVAVGTAVLRSPRNRALFAAAVLFLLAFTFIGTNNYWYVSAWGVPWWDKPPSLAGTGAATVLFGGAILMVGVATWCHVRESRVPAAGSRARLVWALPPLTIAAAVMVAFEVLSLAKGAVSQYPAYSVGRANFDALRGQNCGLANDVLLETDPNASVLQPLSGNVATALAGTESTGFRPNGVASDLSADGETAAAAGTANLVDPDATPTSTDTTAGTAGGEGAVGVNGSTVALPFGLDPASTPVLGSYRSGEQTTASLVSGWYGLPAVGADGTRGDIVSVAVAGRIRSTDRDGIVTYGQDLELEYGVRRPDGSVDVLGRALPYDIGPAPSWRNVRVPLDQLPAEADAVRLVASDEDRDPDQWLAVTPPRVPQTRTLQDVIGSETPVLADWAVGLQFPCQQPFSHANGVAEVPGYRILPDRPGAVSTNRWQDHYGGGPLGWTDQLLSAETIPSYLNHDWRRDWGQVEQFTPRDESAVPAELTTETARRSGLWNPGPMTLRF</sequence>
<protein>
    <submittedName>
        <fullName evidence="16">Indolylacetylinositol arabinosyltransferase</fullName>
    </submittedName>
</protein>
<feature type="transmembrane region" description="Helical" evidence="12">
    <location>
        <begin position="597"/>
        <end position="617"/>
    </location>
</feature>
<evidence type="ECO:0000313" key="16">
    <source>
        <dbReference type="EMBL" id="CBH47805.1"/>
    </source>
</evidence>
<dbReference type="GO" id="GO:0052636">
    <property type="term" value="F:arabinosyltransferase activity"/>
    <property type="evidence" value="ECO:0007669"/>
    <property type="project" value="InterPro"/>
</dbReference>
<evidence type="ECO:0000256" key="9">
    <source>
        <dbReference type="ARBA" id="ARBA00023136"/>
    </source>
</evidence>
<evidence type="ECO:0000256" key="1">
    <source>
        <dbReference type="ARBA" id="ARBA00003001"/>
    </source>
</evidence>
<dbReference type="Pfam" id="PF14896">
    <property type="entry name" value="Arabino_trans_C"/>
    <property type="match status" value="1"/>
</dbReference>
<feature type="transmembrane region" description="Helical" evidence="12">
    <location>
        <begin position="428"/>
        <end position="460"/>
    </location>
</feature>
<accession>A0A3S5Y5J8</accession>
<dbReference type="Pfam" id="PF17689">
    <property type="entry name" value="Arabino_trans_N"/>
    <property type="match status" value="1"/>
</dbReference>
<reference evidence="16" key="1">
    <citation type="journal article" date="2010" name="PLoS Genet.">
        <title>The genome of a pathogenic rhodococcus: cooptive virulence underpinned by key gene acquisitions.</title>
        <authorList>
            <person name="Letek M."/>
            <person name="Gonzalez P."/>
            <person name="Macarthur I."/>
            <person name="Rodriguez H."/>
            <person name="Freeman T.C."/>
            <person name="Valero-Rello A."/>
            <person name="Blanco M."/>
            <person name="Buckley T."/>
            <person name="Cherevach I."/>
            <person name="Fahey R."/>
            <person name="Hapeshi A."/>
            <person name="Holdstock J."/>
            <person name="Leadon D."/>
            <person name="Navas J."/>
            <person name="Ocampo A."/>
            <person name="Quail M.A."/>
            <person name="Sanders M."/>
            <person name="Scortti M.M."/>
            <person name="Prescott J.F."/>
            <person name="Fogarty U."/>
            <person name="Meijer W.G."/>
            <person name="Parkhill J."/>
            <person name="Bentley S.D."/>
            <person name="Vazquez-Boland J.A."/>
        </authorList>
    </citation>
    <scope>NUCLEOTIDE SEQUENCE [LARGE SCALE GENOMIC DNA]</scope>
    <source>
        <strain evidence="16 17">103S</strain>
    </source>
</reference>
<dbReference type="InterPro" id="IPR040920">
    <property type="entry name" value="Arabino_trans_N"/>
</dbReference>